<name>X1UZU3_9ZZZZ</name>
<proteinExistence type="inferred from homology"/>
<dbReference type="InterPro" id="IPR013658">
    <property type="entry name" value="SGL"/>
</dbReference>
<dbReference type="PANTHER" id="PTHR10907:SF47">
    <property type="entry name" value="REGUCALCIN"/>
    <property type="match status" value="1"/>
</dbReference>
<dbReference type="Pfam" id="PF08450">
    <property type="entry name" value="SGL"/>
    <property type="match status" value="1"/>
</dbReference>
<accession>X1UZU3</accession>
<evidence type="ECO:0000313" key="3">
    <source>
        <dbReference type="EMBL" id="GAJ05436.1"/>
    </source>
</evidence>
<dbReference type="SUPFAM" id="SSF63829">
    <property type="entry name" value="Calcium-dependent phosphotriesterase"/>
    <property type="match status" value="1"/>
</dbReference>
<evidence type="ECO:0000256" key="1">
    <source>
        <dbReference type="ARBA" id="ARBA00008853"/>
    </source>
</evidence>
<feature type="domain" description="SMP-30/Gluconolactonase/LRE-like region" evidence="2">
    <location>
        <begin position="3"/>
        <end position="129"/>
    </location>
</feature>
<evidence type="ECO:0000259" key="2">
    <source>
        <dbReference type="Pfam" id="PF08450"/>
    </source>
</evidence>
<organism evidence="3">
    <name type="scientific">marine sediment metagenome</name>
    <dbReference type="NCBI Taxonomy" id="412755"/>
    <lineage>
        <taxon>unclassified sequences</taxon>
        <taxon>metagenomes</taxon>
        <taxon>ecological metagenomes</taxon>
    </lineage>
</organism>
<gene>
    <name evidence="3" type="ORF">S12H4_41293</name>
</gene>
<dbReference type="GO" id="GO:0004341">
    <property type="term" value="F:gluconolactonase activity"/>
    <property type="evidence" value="ECO:0007669"/>
    <property type="project" value="TreeGrafter"/>
</dbReference>
<comment type="caution">
    <text evidence="3">The sequence shown here is derived from an EMBL/GenBank/DDBJ whole genome shotgun (WGS) entry which is preliminary data.</text>
</comment>
<dbReference type="Gene3D" id="2.120.10.30">
    <property type="entry name" value="TolB, C-terminal domain"/>
    <property type="match status" value="1"/>
</dbReference>
<dbReference type="InterPro" id="IPR011042">
    <property type="entry name" value="6-blade_b-propeller_TolB-like"/>
</dbReference>
<feature type="non-terminal residue" evidence="3">
    <location>
        <position position="135"/>
    </location>
</feature>
<dbReference type="EMBL" id="BARW01025149">
    <property type="protein sequence ID" value="GAJ05436.1"/>
    <property type="molecule type" value="Genomic_DNA"/>
</dbReference>
<dbReference type="AlphaFoldDB" id="X1UZU3"/>
<comment type="similarity">
    <text evidence="1">Belongs to the SMP-30/CGR1 family.</text>
</comment>
<dbReference type="PRINTS" id="PR01790">
    <property type="entry name" value="SMP30FAMILY"/>
</dbReference>
<dbReference type="InterPro" id="IPR005511">
    <property type="entry name" value="SMP-30"/>
</dbReference>
<dbReference type="GO" id="GO:0019853">
    <property type="term" value="P:L-ascorbic acid biosynthetic process"/>
    <property type="evidence" value="ECO:0007669"/>
    <property type="project" value="TreeGrafter"/>
</dbReference>
<dbReference type="GO" id="GO:0005509">
    <property type="term" value="F:calcium ion binding"/>
    <property type="evidence" value="ECO:0007669"/>
    <property type="project" value="TreeGrafter"/>
</dbReference>
<dbReference type="PANTHER" id="PTHR10907">
    <property type="entry name" value="REGUCALCIN"/>
    <property type="match status" value="1"/>
</dbReference>
<reference evidence="3" key="1">
    <citation type="journal article" date="2014" name="Front. Microbiol.">
        <title>High frequency of phylogenetically diverse reductive dehalogenase-homologous genes in deep subseafloor sedimentary metagenomes.</title>
        <authorList>
            <person name="Kawai M."/>
            <person name="Futagami T."/>
            <person name="Toyoda A."/>
            <person name="Takaki Y."/>
            <person name="Nishi S."/>
            <person name="Hori S."/>
            <person name="Arai W."/>
            <person name="Tsubouchi T."/>
            <person name="Morono Y."/>
            <person name="Uchiyama I."/>
            <person name="Ito T."/>
            <person name="Fujiyama A."/>
            <person name="Inagaki F."/>
            <person name="Takami H."/>
        </authorList>
    </citation>
    <scope>NUCLEOTIDE SEQUENCE</scope>
    <source>
        <strain evidence="3">Expedition CK06-06</strain>
    </source>
</reference>
<sequence>MPSEKGGLLVALEDGIYHYDIKTDSTSFIVNPVENSFEIRFNDGKCDPAGRLWAGTMSLTGKKTAGALYCLNNNGDIEKKIDSVSISNGIVWSPDNKKMYYIDTPTGKVKEYSYEDATGKISFLRDAVVIPPDMG</sequence>
<protein>
    <recommendedName>
        <fullName evidence="2">SMP-30/Gluconolactonase/LRE-like region domain-containing protein</fullName>
    </recommendedName>
</protein>